<accession>A0A653EW73</accession>
<sequence length="59" mass="6464">MSLGEAEDCAVESDQPDASPASERQQMGVGYLAVTDDRRNVVIDERYVISQEAVTFQDA</sequence>
<organism evidence="2">
    <name type="scientific">Mycobacterium riyadhense</name>
    <dbReference type="NCBI Taxonomy" id="486698"/>
    <lineage>
        <taxon>Bacteria</taxon>
        <taxon>Bacillati</taxon>
        <taxon>Actinomycetota</taxon>
        <taxon>Actinomycetes</taxon>
        <taxon>Mycobacteriales</taxon>
        <taxon>Mycobacteriaceae</taxon>
        <taxon>Mycobacterium</taxon>
    </lineage>
</organism>
<evidence type="ECO:0000256" key="1">
    <source>
        <dbReference type="SAM" id="MobiDB-lite"/>
    </source>
</evidence>
<protein>
    <submittedName>
        <fullName evidence="2">Uncharacterized protein</fullName>
    </submittedName>
</protein>
<proteinExistence type="predicted"/>
<dbReference type="AlphaFoldDB" id="A0A653EW73"/>
<evidence type="ECO:0000313" key="2">
    <source>
        <dbReference type="EMBL" id="VTP01016.1"/>
    </source>
</evidence>
<dbReference type="EMBL" id="LR589111">
    <property type="protein sequence ID" value="VTP01016.1"/>
    <property type="molecule type" value="Genomic_DNA"/>
</dbReference>
<reference evidence="2" key="1">
    <citation type="submission" date="2019-05" db="EMBL/GenBank/DDBJ databases">
        <authorList>
            <person name="Naeem R."/>
            <person name="Antony C."/>
            <person name="Guan Q."/>
        </authorList>
    </citation>
    <scope>NUCLEOTIDE SEQUENCE</scope>
    <source>
        <strain evidence="2">2</strain>
    </source>
</reference>
<feature type="compositionally biased region" description="Acidic residues" evidence="1">
    <location>
        <begin position="1"/>
        <end position="15"/>
    </location>
</feature>
<gene>
    <name evidence="2" type="ORF">BIN_B_03874</name>
</gene>
<name>A0A653EW73_9MYCO</name>
<feature type="region of interest" description="Disordered" evidence="1">
    <location>
        <begin position="1"/>
        <end position="30"/>
    </location>
</feature>